<dbReference type="EMBL" id="JAEHTE010000073">
    <property type="protein sequence ID" value="MBI6888210.1"/>
    <property type="molecule type" value="Genomic_DNA"/>
</dbReference>
<dbReference type="Proteomes" id="UP000637061">
    <property type="component" value="Unassembled WGS sequence"/>
</dbReference>
<accession>A0A8I1EJQ9</accession>
<sequence>MRGKPAATGAPHPSRTRARVWRRGCAAKNHSLYSRAFTSAKTPVMPAIPSTTRFAIAPVAGMVVRGSQQPVMICHSPPPVSGVVGGVAPPHCVVVLG</sequence>
<proteinExistence type="predicted"/>
<protein>
    <submittedName>
        <fullName evidence="1">Uncharacterized protein</fullName>
    </submittedName>
</protein>
<reference evidence="1" key="1">
    <citation type="submission" date="2020-12" db="EMBL/GenBank/DDBJ databases">
        <title>Enhanced detection system for hospital associated transmission using whole genome sequencing surveillance.</title>
        <authorList>
            <person name="Harrison L.H."/>
            <person name="Van Tyne D."/>
            <person name="Marsh J.W."/>
            <person name="Griffith M.P."/>
            <person name="Snyder D.J."/>
            <person name="Cooper V.S."/>
            <person name="Mustapha M."/>
        </authorList>
    </citation>
    <scope>NUCLEOTIDE SEQUENCE</scope>
    <source>
        <strain evidence="1">PSB00042</strain>
    </source>
</reference>
<comment type="caution">
    <text evidence="1">The sequence shown here is derived from an EMBL/GenBank/DDBJ whole genome shotgun (WGS) entry which is preliminary data.</text>
</comment>
<evidence type="ECO:0000313" key="1">
    <source>
        <dbReference type="EMBL" id="MBI6888210.1"/>
    </source>
</evidence>
<name>A0A8I1EJQ9_PSEPU</name>
<dbReference type="AlphaFoldDB" id="A0A8I1EJQ9"/>
<organism evidence="1 2">
    <name type="scientific">Pseudomonas putida</name>
    <name type="common">Arthrobacter siderocapsulatus</name>
    <dbReference type="NCBI Taxonomy" id="303"/>
    <lineage>
        <taxon>Bacteria</taxon>
        <taxon>Pseudomonadati</taxon>
        <taxon>Pseudomonadota</taxon>
        <taxon>Gammaproteobacteria</taxon>
        <taxon>Pseudomonadales</taxon>
        <taxon>Pseudomonadaceae</taxon>
        <taxon>Pseudomonas</taxon>
    </lineage>
</organism>
<evidence type="ECO:0000313" key="2">
    <source>
        <dbReference type="Proteomes" id="UP000637061"/>
    </source>
</evidence>
<gene>
    <name evidence="1" type="ORF">JEU22_30290</name>
</gene>